<dbReference type="SUPFAM" id="SSF159245">
    <property type="entry name" value="AttH-like"/>
    <property type="match status" value="1"/>
</dbReference>
<sequence length="353" mass="38737">MRLVSRFAIRETNRPFTQPSMLKPHVGGHRYGWTHYGVMIPDLPEPHRYFSTMIIAGLPGATAFDNDQGVTTSPRDTAAVSVSTAAPDAAFYRAYSMTGECDLRADGSVLNFGDDLVISGTYPDFQVSARTGTLTAELRLRATGQVAWFARTPFYDHLSLCVEYDGWVAVGGDRTDVSGVGTFEYAACAGLHGLVDRELGSSVKAPLDFFTYNVIAIDDRSHLLLADVHAMGEPLATMAYHRSVGQPTWVTHENVRFEVTEFATDTTTDPYGNEMRLPVRFTWTAGSELVVHGTIDSPPRFGVGRGYILGYRCEGSYQGASFEARGYMEYIDCEAVNRAAPDFAVTSRRETGS</sequence>
<evidence type="ECO:0000313" key="1">
    <source>
        <dbReference type="EMBL" id="NMN97187.1"/>
    </source>
</evidence>
<keyword evidence="2" id="KW-1185">Reference proteome</keyword>
<reference evidence="1 2" key="1">
    <citation type="submission" date="2019-05" db="EMBL/GenBank/DDBJ databases">
        <authorList>
            <person name="Lee S.D."/>
        </authorList>
    </citation>
    <scope>NUCLEOTIDE SEQUENCE [LARGE SCALE GENOMIC DNA]</scope>
    <source>
        <strain evidence="1 2">YC2-7</strain>
    </source>
</reference>
<accession>A0A848KNA5</accession>
<dbReference type="Proteomes" id="UP000535543">
    <property type="component" value="Unassembled WGS sequence"/>
</dbReference>
<dbReference type="RefSeq" id="WP_169589889.1">
    <property type="nucleotide sequence ID" value="NZ_VCQU01000007.1"/>
</dbReference>
<gene>
    <name evidence="1" type="ORF">FGL95_19300</name>
</gene>
<reference evidence="1 2" key="2">
    <citation type="submission" date="2020-06" db="EMBL/GenBank/DDBJ databases">
        <title>Antribacter stalactiti gen. nov., sp. nov., a new member of the family Nacardiaceae isolated from a cave.</title>
        <authorList>
            <person name="Kim I.S."/>
        </authorList>
    </citation>
    <scope>NUCLEOTIDE SEQUENCE [LARGE SCALE GENOMIC DNA]</scope>
    <source>
        <strain evidence="1 2">YC2-7</strain>
    </source>
</reference>
<proteinExistence type="predicted"/>
<name>A0A848KNA5_9NOCA</name>
<organism evidence="1 2">
    <name type="scientific">Antrihabitans stalactiti</name>
    <dbReference type="NCBI Taxonomy" id="2584121"/>
    <lineage>
        <taxon>Bacteria</taxon>
        <taxon>Bacillati</taxon>
        <taxon>Actinomycetota</taxon>
        <taxon>Actinomycetes</taxon>
        <taxon>Mycobacteriales</taxon>
        <taxon>Nocardiaceae</taxon>
        <taxon>Antrihabitans</taxon>
    </lineage>
</organism>
<comment type="caution">
    <text evidence="1">The sequence shown here is derived from an EMBL/GenBank/DDBJ whole genome shotgun (WGS) entry which is preliminary data.</text>
</comment>
<protein>
    <submittedName>
        <fullName evidence="1">Uncharacterized protein</fullName>
    </submittedName>
</protein>
<dbReference type="InterPro" id="IPR046611">
    <property type="entry name" value="DUF6670"/>
</dbReference>
<dbReference type="AlphaFoldDB" id="A0A848KNA5"/>
<dbReference type="EMBL" id="VCQU01000007">
    <property type="protein sequence ID" value="NMN97187.1"/>
    <property type="molecule type" value="Genomic_DNA"/>
</dbReference>
<evidence type="ECO:0000313" key="2">
    <source>
        <dbReference type="Proteomes" id="UP000535543"/>
    </source>
</evidence>
<dbReference type="Pfam" id="PF20375">
    <property type="entry name" value="DUF6670"/>
    <property type="match status" value="1"/>
</dbReference>